<evidence type="ECO:0000313" key="3">
    <source>
        <dbReference type="Proteomes" id="UP000284772"/>
    </source>
</evidence>
<name>A0AAQ0LQN0_9BACE</name>
<dbReference type="InterPro" id="IPR001387">
    <property type="entry name" value="Cro/C1-type_HTH"/>
</dbReference>
<dbReference type="PROSITE" id="PS50943">
    <property type="entry name" value="HTH_CROC1"/>
    <property type="match status" value="1"/>
</dbReference>
<sequence length="67" mass="7711">MVFRDYIDSLPNVRLETINKIAEVTCSSKVTVYRWLSGDIEPPMIKKKTIAEYLGMSVEELFPTTKN</sequence>
<dbReference type="Gene3D" id="1.10.260.40">
    <property type="entry name" value="lambda repressor-like DNA-binding domains"/>
    <property type="match status" value="1"/>
</dbReference>
<dbReference type="Proteomes" id="UP000284772">
    <property type="component" value="Unassembled WGS sequence"/>
</dbReference>
<protein>
    <submittedName>
        <fullName evidence="2">XRE family transcriptional regulator</fullName>
    </submittedName>
</protein>
<organism evidence="2 3">
    <name type="scientific">Bacteroides intestinalis</name>
    <dbReference type="NCBI Taxonomy" id="329854"/>
    <lineage>
        <taxon>Bacteria</taxon>
        <taxon>Pseudomonadati</taxon>
        <taxon>Bacteroidota</taxon>
        <taxon>Bacteroidia</taxon>
        <taxon>Bacteroidales</taxon>
        <taxon>Bacteroidaceae</taxon>
        <taxon>Bacteroides</taxon>
    </lineage>
</organism>
<proteinExistence type="predicted"/>
<dbReference type="InterPro" id="IPR010982">
    <property type="entry name" value="Lambda_DNA-bd_dom_sf"/>
</dbReference>
<evidence type="ECO:0000313" key="2">
    <source>
        <dbReference type="EMBL" id="RGT55618.1"/>
    </source>
</evidence>
<dbReference type="SUPFAM" id="SSF47413">
    <property type="entry name" value="lambda repressor-like DNA-binding domains"/>
    <property type="match status" value="1"/>
</dbReference>
<dbReference type="GO" id="GO:0003677">
    <property type="term" value="F:DNA binding"/>
    <property type="evidence" value="ECO:0007669"/>
    <property type="project" value="InterPro"/>
</dbReference>
<gene>
    <name evidence="2" type="ORF">DWX27_04615</name>
</gene>
<feature type="domain" description="HTH cro/C1-type" evidence="1">
    <location>
        <begin position="17"/>
        <end position="61"/>
    </location>
</feature>
<dbReference type="EMBL" id="QRWT01000003">
    <property type="protein sequence ID" value="RGT55618.1"/>
    <property type="molecule type" value="Genomic_DNA"/>
</dbReference>
<comment type="caution">
    <text evidence="2">The sequence shown here is derived from an EMBL/GenBank/DDBJ whole genome shotgun (WGS) entry which is preliminary data.</text>
</comment>
<evidence type="ECO:0000259" key="1">
    <source>
        <dbReference type="PROSITE" id="PS50943"/>
    </source>
</evidence>
<accession>A0AAQ0LQN0</accession>
<dbReference type="AlphaFoldDB" id="A0AAQ0LQN0"/>
<dbReference type="RefSeq" id="WP_115503295.1">
    <property type="nucleotide sequence ID" value="NZ_CABMMK010000006.1"/>
</dbReference>
<dbReference type="CDD" id="cd00093">
    <property type="entry name" value="HTH_XRE"/>
    <property type="match status" value="1"/>
</dbReference>
<reference evidence="2 3" key="1">
    <citation type="submission" date="2018-08" db="EMBL/GenBank/DDBJ databases">
        <title>A genome reference for cultivated species of the human gut microbiota.</title>
        <authorList>
            <person name="Zou Y."/>
            <person name="Xue W."/>
            <person name="Luo G."/>
        </authorList>
    </citation>
    <scope>NUCLEOTIDE SEQUENCE [LARGE SCALE GENOMIC DNA]</scope>
    <source>
        <strain evidence="2 3">AF19-10AC</strain>
    </source>
</reference>